<dbReference type="Pfam" id="PF02416">
    <property type="entry name" value="TatA_B_E"/>
    <property type="match status" value="1"/>
</dbReference>
<evidence type="ECO:0000256" key="1">
    <source>
        <dbReference type="ARBA" id="ARBA00004162"/>
    </source>
</evidence>
<dbReference type="PANTHER" id="PTHR42982">
    <property type="entry name" value="SEC-INDEPENDENT PROTEIN TRANSLOCASE PROTEIN TATA"/>
    <property type="match status" value="1"/>
</dbReference>
<comment type="subcellular location">
    <subcellularLocation>
        <location evidence="1 9">Cell membrane</location>
        <topology evidence="1 9">Single-pass membrane protein</topology>
    </subcellularLocation>
</comment>
<dbReference type="NCBIfam" id="TIGR01411">
    <property type="entry name" value="tatAE"/>
    <property type="match status" value="1"/>
</dbReference>
<dbReference type="GO" id="GO:0033281">
    <property type="term" value="C:TAT protein transport complex"/>
    <property type="evidence" value="ECO:0007669"/>
    <property type="project" value="UniProtKB-UniRule"/>
</dbReference>
<evidence type="ECO:0000256" key="9">
    <source>
        <dbReference type="HAMAP-Rule" id="MF_00236"/>
    </source>
</evidence>
<name>A0A6L8UVZ1_9BACL</name>
<keyword evidence="2 9" id="KW-0813">Transport</keyword>
<sequence length="70" mass="7657">MLQNIGFPGLMLILVVVLVLFGPSKLPELGRAVGRTLHEFKSSARELVSDGKETADHIEKDDKLLDKAKA</sequence>
<evidence type="ECO:0000256" key="5">
    <source>
        <dbReference type="ARBA" id="ARBA00022927"/>
    </source>
</evidence>
<dbReference type="HAMAP" id="MF_00236">
    <property type="entry name" value="TatA_E"/>
    <property type="match status" value="1"/>
</dbReference>
<dbReference type="Gene3D" id="1.20.5.3310">
    <property type="match status" value="1"/>
</dbReference>
<evidence type="ECO:0000256" key="4">
    <source>
        <dbReference type="ARBA" id="ARBA00022692"/>
    </source>
</evidence>
<comment type="similarity">
    <text evidence="9">Belongs to the TatA/E family.</text>
</comment>
<dbReference type="Proteomes" id="UP000481087">
    <property type="component" value="Unassembled WGS sequence"/>
</dbReference>
<dbReference type="InterPro" id="IPR006312">
    <property type="entry name" value="TatA/E"/>
</dbReference>
<dbReference type="PANTHER" id="PTHR42982:SF1">
    <property type="entry name" value="SEC-INDEPENDENT PROTEIN TRANSLOCASE PROTEIN TATA"/>
    <property type="match status" value="1"/>
</dbReference>
<evidence type="ECO:0000256" key="7">
    <source>
        <dbReference type="ARBA" id="ARBA00023010"/>
    </source>
</evidence>
<keyword evidence="3 9" id="KW-1003">Cell membrane</keyword>
<evidence type="ECO:0000313" key="10">
    <source>
        <dbReference type="EMBL" id="MZQ82034.1"/>
    </source>
</evidence>
<comment type="caution">
    <text evidence="10">The sequence shown here is derived from an EMBL/GenBank/DDBJ whole genome shotgun (WGS) entry which is preliminary data.</text>
</comment>
<evidence type="ECO:0000313" key="11">
    <source>
        <dbReference type="Proteomes" id="UP000481087"/>
    </source>
</evidence>
<dbReference type="PRINTS" id="PR01506">
    <property type="entry name" value="TATBPROTEIN"/>
</dbReference>
<dbReference type="InterPro" id="IPR003369">
    <property type="entry name" value="TatA/B/E"/>
</dbReference>
<dbReference type="NCBIfam" id="NF011430">
    <property type="entry name" value="PRK14861.1"/>
    <property type="match status" value="1"/>
</dbReference>
<feature type="transmembrane region" description="Helical" evidence="9">
    <location>
        <begin position="6"/>
        <end position="22"/>
    </location>
</feature>
<dbReference type="EMBL" id="WTUZ01000010">
    <property type="protein sequence ID" value="MZQ82034.1"/>
    <property type="molecule type" value="Genomic_DNA"/>
</dbReference>
<dbReference type="RefSeq" id="WP_161406213.1">
    <property type="nucleotide sequence ID" value="NZ_WTUZ01000010.1"/>
</dbReference>
<keyword evidence="6 9" id="KW-1133">Transmembrane helix</keyword>
<keyword evidence="5 9" id="KW-0653">Protein transport</keyword>
<evidence type="ECO:0000256" key="3">
    <source>
        <dbReference type="ARBA" id="ARBA00022475"/>
    </source>
</evidence>
<dbReference type="GO" id="GO:0043953">
    <property type="term" value="P:protein transport by the Tat complex"/>
    <property type="evidence" value="ECO:0007669"/>
    <property type="project" value="UniProtKB-UniRule"/>
</dbReference>
<organism evidence="10 11">
    <name type="scientific">Paenibacillus silvestris</name>
    <dbReference type="NCBI Taxonomy" id="2606219"/>
    <lineage>
        <taxon>Bacteria</taxon>
        <taxon>Bacillati</taxon>
        <taxon>Bacillota</taxon>
        <taxon>Bacilli</taxon>
        <taxon>Bacillales</taxon>
        <taxon>Paenibacillaceae</taxon>
        <taxon>Paenibacillus</taxon>
    </lineage>
</organism>
<keyword evidence="8 9" id="KW-0472">Membrane</keyword>
<dbReference type="GO" id="GO:0008320">
    <property type="term" value="F:protein transmembrane transporter activity"/>
    <property type="evidence" value="ECO:0007669"/>
    <property type="project" value="UniProtKB-UniRule"/>
</dbReference>
<evidence type="ECO:0000256" key="8">
    <source>
        <dbReference type="ARBA" id="ARBA00023136"/>
    </source>
</evidence>
<evidence type="ECO:0000256" key="6">
    <source>
        <dbReference type="ARBA" id="ARBA00022989"/>
    </source>
</evidence>
<evidence type="ECO:0000256" key="2">
    <source>
        <dbReference type="ARBA" id="ARBA00022448"/>
    </source>
</evidence>
<accession>A0A6L8UVZ1</accession>
<comment type="subunit">
    <text evidence="9">Forms a complex with TatC.</text>
</comment>
<keyword evidence="11" id="KW-1185">Reference proteome</keyword>
<reference evidence="10 11" key="1">
    <citation type="submission" date="2019-12" db="EMBL/GenBank/DDBJ databases">
        <title>Paenibacillus sp. nov. sp. isolated from soil.</title>
        <authorList>
            <person name="Kim J."/>
            <person name="Jeong S.E."/>
            <person name="Jung H.S."/>
            <person name="Jeon C.O."/>
        </authorList>
    </citation>
    <scope>NUCLEOTIDE SEQUENCE [LARGE SCALE GENOMIC DNA]</scope>
    <source>
        <strain evidence="10 11">5J-6</strain>
    </source>
</reference>
<comment type="function">
    <text evidence="9">Part of the twin-arginine translocation (Tat) system that transports large folded proteins containing a characteristic twin-arginine motif in their signal peptide across membranes. TatA could form the protein-conducting channel of the Tat system.</text>
</comment>
<keyword evidence="4 9" id="KW-0812">Transmembrane</keyword>
<dbReference type="AlphaFoldDB" id="A0A6L8UVZ1"/>
<proteinExistence type="inferred from homology"/>
<protein>
    <recommendedName>
        <fullName evidence="9">Sec-independent protein translocase protein TatA</fullName>
    </recommendedName>
</protein>
<keyword evidence="7 9" id="KW-0811">Translocation</keyword>
<gene>
    <name evidence="9 10" type="primary">tatA</name>
    <name evidence="10" type="ORF">GQF01_07775</name>
</gene>